<dbReference type="Proteomes" id="UP000017148">
    <property type="component" value="Unassembled WGS sequence"/>
</dbReference>
<evidence type="ECO:0000256" key="1">
    <source>
        <dbReference type="ARBA" id="ARBA00022679"/>
    </source>
</evidence>
<evidence type="ECO:0000313" key="2">
    <source>
        <dbReference type="EMBL" id="ERP31469.1"/>
    </source>
</evidence>
<comment type="caution">
    <text evidence="2">The sequence shown here is derived from an EMBL/GenBank/DDBJ whole genome shotgun (WGS) entry which is preliminary data.</text>
</comment>
<dbReference type="CDD" id="cd03801">
    <property type="entry name" value="GT4_PimA-like"/>
    <property type="match status" value="1"/>
</dbReference>
<dbReference type="Pfam" id="PF13692">
    <property type="entry name" value="Glyco_trans_1_4"/>
    <property type="match status" value="1"/>
</dbReference>
<dbReference type="GO" id="GO:0016757">
    <property type="term" value="F:glycosyltransferase activity"/>
    <property type="evidence" value="ECO:0007669"/>
    <property type="project" value="TreeGrafter"/>
</dbReference>
<proteinExistence type="predicted"/>
<dbReference type="SUPFAM" id="SSF53756">
    <property type="entry name" value="UDP-Glycosyltransferase/glycogen phosphorylase"/>
    <property type="match status" value="1"/>
</dbReference>
<organism evidence="2 3">
    <name type="scientific">Chitinivibrio alkaliphilus ACht1</name>
    <dbReference type="NCBI Taxonomy" id="1313304"/>
    <lineage>
        <taxon>Bacteria</taxon>
        <taxon>Pseudomonadati</taxon>
        <taxon>Fibrobacterota</taxon>
        <taxon>Chitinivibrionia</taxon>
        <taxon>Chitinivibrionales</taxon>
        <taxon>Chitinivibrionaceae</taxon>
        <taxon>Chitinivibrio</taxon>
    </lineage>
</organism>
<keyword evidence="1 2" id="KW-0808">Transferase</keyword>
<keyword evidence="3" id="KW-1185">Reference proteome</keyword>
<dbReference type="OrthoDB" id="9811239at2"/>
<dbReference type="RefSeq" id="WP_022637118.1">
    <property type="nucleotide sequence ID" value="NZ_ASJR01000013.1"/>
</dbReference>
<protein>
    <submittedName>
        <fullName evidence="2">GT1_YagM_like family glycosyltransferase</fullName>
    </submittedName>
</protein>
<name>U7D4M7_9BACT</name>
<dbReference type="STRING" id="1313304.CALK_1673"/>
<dbReference type="PANTHER" id="PTHR46401:SF2">
    <property type="entry name" value="GLYCOSYLTRANSFERASE WBBK-RELATED"/>
    <property type="match status" value="1"/>
</dbReference>
<dbReference type="GO" id="GO:0009103">
    <property type="term" value="P:lipopolysaccharide biosynthetic process"/>
    <property type="evidence" value="ECO:0007669"/>
    <property type="project" value="TreeGrafter"/>
</dbReference>
<dbReference type="EMBL" id="ASJR01000013">
    <property type="protein sequence ID" value="ERP31469.1"/>
    <property type="molecule type" value="Genomic_DNA"/>
</dbReference>
<dbReference type="PANTHER" id="PTHR46401">
    <property type="entry name" value="GLYCOSYLTRANSFERASE WBBK-RELATED"/>
    <property type="match status" value="1"/>
</dbReference>
<dbReference type="AlphaFoldDB" id="U7D4M7"/>
<accession>U7D4M7</accession>
<dbReference type="Gene3D" id="3.40.50.2000">
    <property type="entry name" value="Glycogen Phosphorylase B"/>
    <property type="match status" value="2"/>
</dbReference>
<gene>
    <name evidence="2" type="ORF">CALK_1673</name>
</gene>
<dbReference type="eggNOG" id="COG0438">
    <property type="taxonomic scope" value="Bacteria"/>
</dbReference>
<evidence type="ECO:0000313" key="3">
    <source>
        <dbReference type="Proteomes" id="UP000017148"/>
    </source>
</evidence>
<reference evidence="2 3" key="1">
    <citation type="journal article" date="2013" name="Environ. Microbiol.">
        <title>Genome analysis of Chitinivibrio alkaliphilus gen. nov., sp. nov., a novel extremely haloalkaliphilic anaerobic chitinolytic bacterium from the candidate phylum Termite Group 3.</title>
        <authorList>
            <person name="Sorokin D.Y."/>
            <person name="Gumerov V.M."/>
            <person name="Rakitin A.L."/>
            <person name="Beletsky A.V."/>
            <person name="Damste J.S."/>
            <person name="Muyzer G."/>
            <person name="Mardanov A.V."/>
            <person name="Ravin N.V."/>
        </authorList>
    </citation>
    <scope>NUCLEOTIDE SEQUENCE [LARGE SCALE GENOMIC DNA]</scope>
    <source>
        <strain evidence="2 3">ACht1</strain>
    </source>
</reference>
<sequence length="343" mass="37574">MKKILAVLPVVSGAVGGGLYHQARETVAALSTSEYSVEPYNPWKQYDWESISAVHIFCANRETYDMALFVRSRNIPLVVSPVFFSLHPAWLIQAELLGTRLIQKISSGVVSSFFFLKEICRMADAILPNTDEEARLIAKICAISHERIRIVPNGVSPHFSHATPELFQQKYGMIEPILSVGNIGYVRKNMLNLLKAVAPLSHPVYIIGPIYHNAYGKACQEIAQNAPHINLLGPLDNSDPLLASAYAAARVFALPSALETPGIASLEAASTGATIVTTPYGGTRYYFGEGAYYCNPRSIRSIRTAIEQALRSPKASMADTILSRFTWEQVGRETAALYGDLLG</sequence>